<dbReference type="InterPro" id="IPR005215">
    <property type="entry name" value="Trig_fac"/>
</dbReference>
<dbReference type="PANTHER" id="PTHR30560">
    <property type="entry name" value="TRIGGER FACTOR CHAPERONE AND PEPTIDYL-PROLYL CIS/TRANS ISOMERASE"/>
    <property type="match status" value="1"/>
</dbReference>
<dbReference type="GO" id="GO:0051083">
    <property type="term" value="P:'de novo' cotranslational protein folding"/>
    <property type="evidence" value="ECO:0007669"/>
    <property type="project" value="TreeGrafter"/>
</dbReference>
<organism evidence="16 17">
    <name type="scientific">Roseiterribacter gracilis</name>
    <dbReference type="NCBI Taxonomy" id="2812848"/>
    <lineage>
        <taxon>Bacteria</taxon>
        <taxon>Pseudomonadati</taxon>
        <taxon>Pseudomonadota</taxon>
        <taxon>Alphaproteobacteria</taxon>
        <taxon>Rhodospirillales</taxon>
        <taxon>Roseiterribacteraceae</taxon>
        <taxon>Roseiterribacter</taxon>
    </lineage>
</organism>
<evidence type="ECO:0000256" key="2">
    <source>
        <dbReference type="ARBA" id="ARBA00005464"/>
    </source>
</evidence>
<keyword evidence="8 12" id="KW-0413">Isomerase</keyword>
<evidence type="ECO:0000256" key="11">
    <source>
        <dbReference type="ARBA" id="ARBA00029986"/>
    </source>
</evidence>
<evidence type="ECO:0000256" key="10">
    <source>
        <dbReference type="ARBA" id="ARBA00024849"/>
    </source>
</evidence>
<dbReference type="InterPro" id="IPR008880">
    <property type="entry name" value="Trigger_fac_C"/>
</dbReference>
<accession>A0A8S8X7V2</accession>
<comment type="function">
    <text evidence="10 12">Involved in protein export. Acts as a chaperone by maintaining the newly synthesized protein in an open conformation. Functions as a peptidyl-prolyl cis-trans isomerase.</text>
</comment>
<keyword evidence="9 12" id="KW-0131">Cell cycle</keyword>
<evidence type="ECO:0000313" key="17">
    <source>
        <dbReference type="Proteomes" id="UP000681075"/>
    </source>
</evidence>
<comment type="similarity">
    <text evidence="2 12 14">Belongs to the FKBP-type PPIase family. Tig subfamily.</text>
</comment>
<dbReference type="GO" id="GO:0043335">
    <property type="term" value="P:protein unfolding"/>
    <property type="evidence" value="ECO:0007669"/>
    <property type="project" value="TreeGrafter"/>
</dbReference>
<keyword evidence="12" id="KW-0963">Cytoplasm</keyword>
<evidence type="ECO:0000256" key="9">
    <source>
        <dbReference type="ARBA" id="ARBA00023306"/>
    </source>
</evidence>
<dbReference type="Pfam" id="PF05698">
    <property type="entry name" value="Trigger_C"/>
    <property type="match status" value="1"/>
</dbReference>
<dbReference type="NCBIfam" id="TIGR00115">
    <property type="entry name" value="tig"/>
    <property type="match status" value="1"/>
</dbReference>
<dbReference type="GO" id="GO:0015031">
    <property type="term" value="P:protein transport"/>
    <property type="evidence" value="ECO:0007669"/>
    <property type="project" value="UniProtKB-UniRule"/>
</dbReference>
<evidence type="ECO:0000256" key="1">
    <source>
        <dbReference type="ARBA" id="ARBA00000971"/>
    </source>
</evidence>
<evidence type="ECO:0000256" key="6">
    <source>
        <dbReference type="ARBA" id="ARBA00023110"/>
    </source>
</evidence>
<dbReference type="PROSITE" id="PS50059">
    <property type="entry name" value="FKBP_PPIASE"/>
    <property type="match status" value="1"/>
</dbReference>
<dbReference type="PANTHER" id="PTHR30560:SF3">
    <property type="entry name" value="TRIGGER FACTOR-LIKE PROTEIN TIG, CHLOROPLASTIC"/>
    <property type="match status" value="1"/>
</dbReference>
<dbReference type="Gene3D" id="3.10.50.40">
    <property type="match status" value="1"/>
</dbReference>
<dbReference type="SUPFAM" id="SSF54534">
    <property type="entry name" value="FKBP-like"/>
    <property type="match status" value="1"/>
</dbReference>
<feature type="domain" description="PPIase FKBP-type" evidence="15">
    <location>
        <begin position="164"/>
        <end position="252"/>
    </location>
</feature>
<evidence type="ECO:0000256" key="7">
    <source>
        <dbReference type="ARBA" id="ARBA00023186"/>
    </source>
</evidence>
<dbReference type="RefSeq" id="WP_420240815.1">
    <property type="nucleotide sequence ID" value="NZ_BOPV01000001.1"/>
</dbReference>
<dbReference type="InterPro" id="IPR037041">
    <property type="entry name" value="Trigger_fac_C_sf"/>
</dbReference>
<evidence type="ECO:0000256" key="4">
    <source>
        <dbReference type="ARBA" id="ARBA00016902"/>
    </source>
</evidence>
<dbReference type="InterPro" id="IPR001179">
    <property type="entry name" value="PPIase_FKBP_dom"/>
</dbReference>
<dbReference type="InterPro" id="IPR027304">
    <property type="entry name" value="Trigger_fact/SurA_dom_sf"/>
</dbReference>
<keyword evidence="6 12" id="KW-0697">Rotamase</keyword>
<evidence type="ECO:0000256" key="3">
    <source>
        <dbReference type="ARBA" id="ARBA00013194"/>
    </source>
</evidence>
<evidence type="ECO:0000313" key="16">
    <source>
        <dbReference type="EMBL" id="GIL37912.1"/>
    </source>
</evidence>
<dbReference type="GO" id="GO:0044183">
    <property type="term" value="F:protein folding chaperone"/>
    <property type="evidence" value="ECO:0007669"/>
    <property type="project" value="TreeGrafter"/>
</dbReference>
<keyword evidence="17" id="KW-1185">Reference proteome</keyword>
<comment type="caution">
    <text evidence="16">The sequence shown here is derived from an EMBL/GenBank/DDBJ whole genome shotgun (WGS) entry which is preliminary data.</text>
</comment>
<dbReference type="EC" id="5.2.1.8" evidence="3 12"/>
<dbReference type="EMBL" id="BOPV01000001">
    <property type="protein sequence ID" value="GIL37912.1"/>
    <property type="molecule type" value="Genomic_DNA"/>
</dbReference>
<dbReference type="GO" id="GO:0003755">
    <property type="term" value="F:peptidyl-prolyl cis-trans isomerase activity"/>
    <property type="evidence" value="ECO:0007669"/>
    <property type="project" value="UniProtKB-UniRule"/>
</dbReference>
<dbReference type="Gene3D" id="3.30.70.1050">
    <property type="entry name" value="Trigger factor ribosome-binding domain"/>
    <property type="match status" value="1"/>
</dbReference>
<dbReference type="GO" id="GO:0043022">
    <property type="term" value="F:ribosome binding"/>
    <property type="evidence" value="ECO:0007669"/>
    <property type="project" value="TreeGrafter"/>
</dbReference>
<sequence>MHVTDISSEGLKRAFKITVPATEIGTRVDRRLSELSGQVKMPGFRPGKVPMGMLKKRYGPEVFSEIVNETVETSTAKAMQERNIRPALEPKVEVVGEFAEGRDLEYTVEVETLPDVEPAAFDGIALDRAVVEAPEKEIDEALERIAKSNATAVELETKRPAANGDVLLIDFDGSVDGERRPGMKGEGYDLELGGGQFIPGFEEALLGVQAGEKRTIDVTFPVGYAAEDLSGKDAKFDVTVHAIKELKTPAIDDALAKSLGLEDLAALRDAVKQQIEGEYSRVARMKLKRELLDALASRHDFAVPQGMVDLEFQNIWLRVQQELADNGGKDEDGKTEDELKTEYRSVAERRVRLGLLLSEIGRREALTVTQEELNRALIAEARRHRGQEKAVLDFYRQNPRALDRLRAPIYEDKVVDHILSKVAVTDRPTTIEELRKDWEEDEAE</sequence>
<dbReference type="GO" id="GO:0051301">
    <property type="term" value="P:cell division"/>
    <property type="evidence" value="ECO:0007669"/>
    <property type="project" value="UniProtKB-KW"/>
</dbReference>
<dbReference type="HAMAP" id="MF_00303">
    <property type="entry name" value="Trigger_factor_Tig"/>
    <property type="match status" value="1"/>
</dbReference>
<evidence type="ECO:0000259" key="15">
    <source>
        <dbReference type="PROSITE" id="PS50059"/>
    </source>
</evidence>
<dbReference type="InterPro" id="IPR046357">
    <property type="entry name" value="PPIase_dom_sf"/>
</dbReference>
<keyword evidence="7 12" id="KW-0143">Chaperone</keyword>
<dbReference type="AlphaFoldDB" id="A0A8S8X7V2"/>
<dbReference type="Proteomes" id="UP000681075">
    <property type="component" value="Unassembled WGS sequence"/>
</dbReference>
<dbReference type="FunFam" id="3.10.50.40:FF:000001">
    <property type="entry name" value="Trigger factor"/>
    <property type="match status" value="1"/>
</dbReference>
<evidence type="ECO:0000256" key="8">
    <source>
        <dbReference type="ARBA" id="ARBA00023235"/>
    </source>
</evidence>
<evidence type="ECO:0000256" key="12">
    <source>
        <dbReference type="HAMAP-Rule" id="MF_00303"/>
    </source>
</evidence>
<comment type="catalytic activity">
    <reaction evidence="1 12 13">
        <text>[protein]-peptidylproline (omega=180) = [protein]-peptidylproline (omega=0)</text>
        <dbReference type="Rhea" id="RHEA:16237"/>
        <dbReference type="Rhea" id="RHEA-COMP:10747"/>
        <dbReference type="Rhea" id="RHEA-COMP:10748"/>
        <dbReference type="ChEBI" id="CHEBI:83833"/>
        <dbReference type="ChEBI" id="CHEBI:83834"/>
        <dbReference type="EC" id="5.2.1.8"/>
    </reaction>
</comment>
<comment type="subcellular location">
    <subcellularLocation>
        <location evidence="12">Cytoplasm</location>
    </subcellularLocation>
    <text evidence="12">About half TF is bound to the ribosome near the polypeptide exit tunnel while the other half is free in the cytoplasm.</text>
</comment>
<protein>
    <recommendedName>
        <fullName evidence="4 12">Trigger factor</fullName>
        <shortName evidence="12">TF</shortName>
        <ecNumber evidence="3 12">5.2.1.8</ecNumber>
    </recommendedName>
    <alternativeName>
        <fullName evidence="11 12">PPIase</fullName>
    </alternativeName>
</protein>
<comment type="domain">
    <text evidence="12">Consists of 3 domains; the N-terminus binds the ribosome, the middle domain has PPIase activity, while the C-terminus has intrinsic chaperone activity on its own.</text>
</comment>
<dbReference type="Gene3D" id="1.10.3120.10">
    <property type="entry name" value="Trigger factor, C-terminal domain"/>
    <property type="match status" value="1"/>
</dbReference>
<proteinExistence type="inferred from homology"/>
<dbReference type="InterPro" id="IPR008881">
    <property type="entry name" value="Trigger_fac_ribosome-bd_bac"/>
</dbReference>
<dbReference type="Pfam" id="PF05697">
    <property type="entry name" value="Trigger_N"/>
    <property type="match status" value="1"/>
</dbReference>
<keyword evidence="5 12" id="KW-0132">Cell division</keyword>
<evidence type="ECO:0000256" key="13">
    <source>
        <dbReference type="PROSITE-ProRule" id="PRU00277"/>
    </source>
</evidence>
<dbReference type="InterPro" id="IPR036611">
    <property type="entry name" value="Trigger_fac_ribosome-bd_sf"/>
</dbReference>
<reference evidence="16" key="1">
    <citation type="submission" date="2021-02" db="EMBL/GenBank/DDBJ databases">
        <title>Genome sequence of Rhodospirillales sp. strain TMPK1 isolated from soil.</title>
        <authorList>
            <person name="Nakai R."/>
            <person name="Kusada H."/>
            <person name="Tamaki H."/>
        </authorList>
    </citation>
    <scope>NUCLEOTIDE SEQUENCE</scope>
    <source>
        <strain evidence="16">TMPK1</strain>
    </source>
</reference>
<dbReference type="Pfam" id="PF00254">
    <property type="entry name" value="FKBP_C"/>
    <property type="match status" value="1"/>
</dbReference>
<evidence type="ECO:0000256" key="5">
    <source>
        <dbReference type="ARBA" id="ARBA00022618"/>
    </source>
</evidence>
<dbReference type="GO" id="GO:0005737">
    <property type="term" value="C:cytoplasm"/>
    <property type="evidence" value="ECO:0007669"/>
    <property type="project" value="UniProtKB-SubCell"/>
</dbReference>
<gene>
    <name evidence="12 16" type="primary">tig</name>
    <name evidence="16" type="ORF">TMPK1_01490</name>
</gene>
<name>A0A8S8X7V2_9PROT</name>
<evidence type="ECO:0000256" key="14">
    <source>
        <dbReference type="RuleBase" id="RU003914"/>
    </source>
</evidence>
<dbReference type="PIRSF" id="PIRSF003095">
    <property type="entry name" value="Trigger_factor"/>
    <property type="match status" value="1"/>
</dbReference>
<dbReference type="SUPFAM" id="SSF109998">
    <property type="entry name" value="Triger factor/SurA peptide-binding domain-like"/>
    <property type="match status" value="1"/>
</dbReference>
<dbReference type="SUPFAM" id="SSF102735">
    <property type="entry name" value="Trigger factor ribosome-binding domain"/>
    <property type="match status" value="1"/>
</dbReference>